<evidence type="ECO:0000313" key="6">
    <source>
        <dbReference type="EMBL" id="MBC2605588.1"/>
    </source>
</evidence>
<dbReference type="GO" id="GO:0016020">
    <property type="term" value="C:membrane"/>
    <property type="evidence" value="ECO:0007669"/>
    <property type="project" value="UniProtKB-SubCell"/>
</dbReference>
<dbReference type="Pfam" id="PF07681">
    <property type="entry name" value="DoxX"/>
    <property type="match status" value="1"/>
</dbReference>
<dbReference type="AlphaFoldDB" id="A0A7X1B4N8"/>
<feature type="transmembrane region" description="Helical" evidence="5">
    <location>
        <begin position="76"/>
        <end position="97"/>
    </location>
</feature>
<accession>A0A7X1B4N8</accession>
<name>A0A7X1B4N8_9BACT</name>
<comment type="subcellular location">
    <subcellularLocation>
        <location evidence="1">Membrane</location>
        <topology evidence="1">Multi-pass membrane protein</topology>
    </subcellularLocation>
</comment>
<keyword evidence="3 5" id="KW-1133">Transmembrane helix</keyword>
<evidence type="ECO:0000256" key="4">
    <source>
        <dbReference type="ARBA" id="ARBA00023136"/>
    </source>
</evidence>
<feature type="transmembrane region" description="Helical" evidence="5">
    <location>
        <begin position="50"/>
        <end position="69"/>
    </location>
</feature>
<reference evidence="6 7" key="1">
    <citation type="submission" date="2020-07" db="EMBL/GenBank/DDBJ databases">
        <authorList>
            <person name="Feng X."/>
        </authorList>
    </citation>
    <scope>NUCLEOTIDE SEQUENCE [LARGE SCALE GENOMIC DNA]</scope>
    <source>
        <strain evidence="6 7">JCM23202</strain>
    </source>
</reference>
<keyword evidence="4 5" id="KW-0472">Membrane</keyword>
<keyword evidence="2 5" id="KW-0812">Transmembrane</keyword>
<keyword evidence="7" id="KW-1185">Reference proteome</keyword>
<dbReference type="Proteomes" id="UP000526501">
    <property type="component" value="Unassembled WGS sequence"/>
</dbReference>
<dbReference type="RefSeq" id="WP_185659459.1">
    <property type="nucleotide sequence ID" value="NZ_CAWPOO010000006.1"/>
</dbReference>
<gene>
    <name evidence="6" type="ORF">H5P27_05980</name>
</gene>
<protein>
    <submittedName>
        <fullName evidence="6">DoxX family protein</fullName>
    </submittedName>
</protein>
<evidence type="ECO:0000256" key="3">
    <source>
        <dbReference type="ARBA" id="ARBA00022989"/>
    </source>
</evidence>
<evidence type="ECO:0000256" key="1">
    <source>
        <dbReference type="ARBA" id="ARBA00004141"/>
    </source>
</evidence>
<dbReference type="EMBL" id="JACHVC010000006">
    <property type="protein sequence ID" value="MBC2605588.1"/>
    <property type="molecule type" value="Genomic_DNA"/>
</dbReference>
<dbReference type="InterPro" id="IPR032808">
    <property type="entry name" value="DoxX"/>
</dbReference>
<evidence type="ECO:0000256" key="2">
    <source>
        <dbReference type="ARBA" id="ARBA00022692"/>
    </source>
</evidence>
<evidence type="ECO:0000313" key="7">
    <source>
        <dbReference type="Proteomes" id="UP000526501"/>
    </source>
</evidence>
<proteinExistence type="predicted"/>
<sequence>MKALVGKDTSDVIFRLLFSLIFIGLGGEHIFRDVLIQKMMPGWMPIPRLVSFSCGIFLVAGGGMIALGYRLKVASVMLGTFLIVVTALIHAPALQGYQSPELDLQNQWIWDTMQRSNFVKNLCLLGVCVMLPHYKLGKWSLDSFLESRKG</sequence>
<comment type="caution">
    <text evidence="6">The sequence shown here is derived from an EMBL/GenBank/DDBJ whole genome shotgun (WGS) entry which is preliminary data.</text>
</comment>
<evidence type="ECO:0000256" key="5">
    <source>
        <dbReference type="SAM" id="Phobius"/>
    </source>
</evidence>
<organism evidence="6 7">
    <name type="scientific">Pelagicoccus albus</name>
    <dbReference type="NCBI Taxonomy" id="415222"/>
    <lineage>
        <taxon>Bacteria</taxon>
        <taxon>Pseudomonadati</taxon>
        <taxon>Verrucomicrobiota</taxon>
        <taxon>Opitutia</taxon>
        <taxon>Puniceicoccales</taxon>
        <taxon>Pelagicoccaceae</taxon>
        <taxon>Pelagicoccus</taxon>
    </lineage>
</organism>
<feature type="transmembrane region" description="Helical" evidence="5">
    <location>
        <begin position="12"/>
        <end position="30"/>
    </location>
</feature>